<keyword evidence="8" id="KW-1185">Reference proteome</keyword>
<evidence type="ECO:0000313" key="7">
    <source>
        <dbReference type="EMBL" id="OOC53428.1"/>
    </source>
</evidence>
<sequence>MDFCQVDAEEASSAALAVEQARVSAMYERLDALRARTADQLAAAHMQERGGFAAAVERETRSYEQARRQAQLGSVEEGLCFGRIDLAEEDGSGSDEDEGRETRYVGRIGLRDAEYGTILVDWRAPAARPFYAATPGDPQGLTRRRHLRVRRRRVVGIDDDVFDPDGLTDTDRRQLVGEAALLASLNQGRTGRMGDIVATIQTEQDRVIRARLAGVLVVQGGPGTGKTVAALHRAAYLLYTHRAVLERRGVLVVGPNPAFLRYVSDVLPALGETDVVMRTVGELLPGVAASAHDAHDVAAVKGSPGMADLLHAAVDDRRRTPEEAFGGEDLLVETDAGVLTVSGALCEHVLRTARGLRLPHNTARKYVVKTLLEELAHSESKLLGRPVAEEDLPFVGERLWHEDPVREALDGLWPYLTPQRLLRDLFADPAALERVGARAGIGAEACASLARAPEPPWTVEDVPLLDEAAELLGHDDSAERARERRAEAERAEEEQYAQGVLELGGLFEDQIIQADAIDVSMMADRHRDTGPSLTTADRAGADREWTYGHVIVDEAQELSPMAWRTVMRRVPTRSLTVVGDVAQTSSAAGARSWTAALEPYARDKVHVERLRVNYRTPAPIMAVAADVLREAAPDEEVPESVREEGDPPCAVRLASLEEGLPGLVDGEIRRIGSGRVAVVTADRCLDAVAAALPAAARPGPGGSGSGRDALEEAVVVLTATEAKGLEFDSVVVVEPDALLAQPRGANDLYVAVTRATRRLTVAHTGELPDVLGRLDRE</sequence>
<organism evidence="7 8">
    <name type="scientific">Nocardiopsis sinuspersici</name>
    <dbReference type="NCBI Taxonomy" id="501010"/>
    <lineage>
        <taxon>Bacteria</taxon>
        <taxon>Bacillati</taxon>
        <taxon>Actinomycetota</taxon>
        <taxon>Actinomycetes</taxon>
        <taxon>Streptosporangiales</taxon>
        <taxon>Nocardiopsidaceae</taxon>
        <taxon>Nocardiopsis</taxon>
    </lineage>
</organism>
<dbReference type="Proteomes" id="UP000189004">
    <property type="component" value="Unassembled WGS sequence"/>
</dbReference>
<reference evidence="8" key="1">
    <citation type="submission" date="2016-08" db="EMBL/GenBank/DDBJ databases">
        <authorList>
            <person name="Tokovenko B."/>
            <person name="Kalinowski J."/>
        </authorList>
    </citation>
    <scope>NUCLEOTIDE SEQUENCE [LARGE SCALE GENOMIC DNA]</scope>
    <source>
        <strain evidence="8">UTMC102</strain>
    </source>
</reference>
<keyword evidence="3 5" id="KW-0347">Helicase</keyword>
<evidence type="ECO:0000259" key="6">
    <source>
        <dbReference type="PROSITE" id="PS51198"/>
    </source>
</evidence>
<dbReference type="GO" id="GO:0043138">
    <property type="term" value="F:3'-5' DNA helicase activity"/>
    <property type="evidence" value="ECO:0007669"/>
    <property type="project" value="TreeGrafter"/>
</dbReference>
<dbReference type="Gene3D" id="3.40.50.300">
    <property type="entry name" value="P-loop containing nucleotide triphosphate hydrolases"/>
    <property type="match status" value="3"/>
</dbReference>
<dbReference type="OrthoDB" id="9787585at2"/>
<feature type="domain" description="UvrD-like helicase ATP-binding" evidence="6">
    <location>
        <begin position="199"/>
        <end position="617"/>
    </location>
</feature>
<dbReference type="InterPro" id="IPR000212">
    <property type="entry name" value="DNA_helicase_UvrD/REP"/>
</dbReference>
<evidence type="ECO:0000256" key="4">
    <source>
        <dbReference type="ARBA" id="ARBA00022840"/>
    </source>
</evidence>
<keyword evidence="2 5" id="KW-0378">Hydrolase</keyword>
<keyword evidence="4 5" id="KW-0067">ATP-binding</keyword>
<dbReference type="GO" id="GO:0000725">
    <property type="term" value="P:recombinational repair"/>
    <property type="evidence" value="ECO:0007669"/>
    <property type="project" value="TreeGrafter"/>
</dbReference>
<dbReference type="AlphaFoldDB" id="A0A1V3BYA2"/>
<dbReference type="PROSITE" id="PS51198">
    <property type="entry name" value="UVRD_HELICASE_ATP_BIND"/>
    <property type="match status" value="1"/>
</dbReference>
<dbReference type="InterPro" id="IPR027785">
    <property type="entry name" value="UvrD-like_helicase_C"/>
</dbReference>
<proteinExistence type="predicted"/>
<evidence type="ECO:0000256" key="3">
    <source>
        <dbReference type="ARBA" id="ARBA00022806"/>
    </source>
</evidence>
<feature type="binding site" evidence="5">
    <location>
        <begin position="220"/>
        <end position="227"/>
    </location>
    <ligand>
        <name>ATP</name>
        <dbReference type="ChEBI" id="CHEBI:30616"/>
    </ligand>
</feature>
<dbReference type="Pfam" id="PF13538">
    <property type="entry name" value="UvrD_C_2"/>
    <property type="match status" value="1"/>
</dbReference>
<dbReference type="GO" id="GO:0003677">
    <property type="term" value="F:DNA binding"/>
    <property type="evidence" value="ECO:0007669"/>
    <property type="project" value="InterPro"/>
</dbReference>
<gene>
    <name evidence="7" type="ORF">NOSIN_06080</name>
</gene>
<evidence type="ECO:0000256" key="5">
    <source>
        <dbReference type="PROSITE-ProRule" id="PRU00560"/>
    </source>
</evidence>
<dbReference type="PANTHER" id="PTHR11070:SF45">
    <property type="entry name" value="DNA 3'-5' HELICASE"/>
    <property type="match status" value="1"/>
</dbReference>
<name>A0A1V3BYA2_9ACTN</name>
<evidence type="ECO:0000256" key="2">
    <source>
        <dbReference type="ARBA" id="ARBA00022801"/>
    </source>
</evidence>
<accession>A0A1V3BYA2</accession>
<dbReference type="EMBL" id="MCOK01000001">
    <property type="protein sequence ID" value="OOC53428.1"/>
    <property type="molecule type" value="Genomic_DNA"/>
</dbReference>
<dbReference type="GO" id="GO:0016787">
    <property type="term" value="F:hydrolase activity"/>
    <property type="evidence" value="ECO:0007669"/>
    <property type="project" value="UniProtKB-UniRule"/>
</dbReference>
<dbReference type="RefSeq" id="WP_077689806.1">
    <property type="nucleotide sequence ID" value="NZ_MCOK01000001.1"/>
</dbReference>
<evidence type="ECO:0000313" key="8">
    <source>
        <dbReference type="Proteomes" id="UP000189004"/>
    </source>
</evidence>
<dbReference type="GO" id="GO:0005524">
    <property type="term" value="F:ATP binding"/>
    <property type="evidence" value="ECO:0007669"/>
    <property type="project" value="UniProtKB-UniRule"/>
</dbReference>
<dbReference type="STRING" id="501010.NOSIN_06080"/>
<keyword evidence="1 5" id="KW-0547">Nucleotide-binding</keyword>
<dbReference type="SUPFAM" id="SSF52540">
    <property type="entry name" value="P-loop containing nucleoside triphosphate hydrolases"/>
    <property type="match status" value="1"/>
</dbReference>
<evidence type="ECO:0000256" key="1">
    <source>
        <dbReference type="ARBA" id="ARBA00022741"/>
    </source>
</evidence>
<dbReference type="InterPro" id="IPR027417">
    <property type="entry name" value="P-loop_NTPase"/>
</dbReference>
<dbReference type="GO" id="GO:0005829">
    <property type="term" value="C:cytosol"/>
    <property type="evidence" value="ECO:0007669"/>
    <property type="project" value="TreeGrafter"/>
</dbReference>
<dbReference type="InterPro" id="IPR014016">
    <property type="entry name" value="UvrD-like_ATP-bd"/>
</dbReference>
<comment type="caution">
    <text evidence="7">The sequence shown here is derived from an EMBL/GenBank/DDBJ whole genome shotgun (WGS) entry which is preliminary data.</text>
</comment>
<protein>
    <submittedName>
        <fullName evidence="7">Helicase</fullName>
    </submittedName>
</protein>
<dbReference type="PANTHER" id="PTHR11070">
    <property type="entry name" value="UVRD / RECB / PCRA DNA HELICASE FAMILY MEMBER"/>
    <property type="match status" value="1"/>
</dbReference>